<name>A0A1I8A0X3_9BILA</name>
<dbReference type="AlphaFoldDB" id="A0A1I8A0X3"/>
<keyword evidence="1" id="KW-1185">Reference proteome</keyword>
<dbReference type="GO" id="GO:0005643">
    <property type="term" value="C:nuclear pore"/>
    <property type="evidence" value="ECO:0007669"/>
    <property type="project" value="InterPro"/>
</dbReference>
<dbReference type="InterPro" id="IPR021827">
    <property type="entry name" value="Nup186/Nup192/Nup205"/>
</dbReference>
<dbReference type="WBParaSite" id="L893_g31477.t1">
    <property type="protein sequence ID" value="L893_g31477.t1"/>
    <property type="gene ID" value="L893_g31477"/>
</dbReference>
<proteinExistence type="predicted"/>
<accession>A0A1I8A0X3</accession>
<evidence type="ECO:0000313" key="1">
    <source>
        <dbReference type="Proteomes" id="UP000095287"/>
    </source>
</evidence>
<dbReference type="Proteomes" id="UP000095287">
    <property type="component" value="Unplaced"/>
</dbReference>
<evidence type="ECO:0000313" key="2">
    <source>
        <dbReference type="WBParaSite" id="L893_g31477.t1"/>
    </source>
</evidence>
<sequence length="370" mass="41217">MEISSLVMQGKFDQAERFYHYLLMPGSNGDENAMSSVDEDAEAPLWYAFKEMEHNEHPNQAAILHLFTGQMALVNVVALFADIGFYDQRRALYSLCDGIVNHVVDFATQLELSESVTDVITGCLFRMVQTISKLSVLFVEELPDGHIHSDCFAVLDTLIKFFVNPSNFLTVSGKVDMYGAIFQMLHTIRRLQSIVAQSIQDVDGANPNLTAIEMRTRLDNSAPLQKLIEQSGTYLVQCFNSDIASSVSSLKLIAVSCITELIHDDCDATENVIECLIRNGCIRFLLESLCTPDMMKPAQTEYVDKVVMYINSVLALFSRIAITPPGMQALTELGALSRLEKFPFWQQPSSDMLRKLLSPPDVAKPVLPSA</sequence>
<dbReference type="Pfam" id="PF11894">
    <property type="entry name" value="Nup192"/>
    <property type="match status" value="1"/>
</dbReference>
<organism evidence="1 2">
    <name type="scientific">Steinernema glaseri</name>
    <dbReference type="NCBI Taxonomy" id="37863"/>
    <lineage>
        <taxon>Eukaryota</taxon>
        <taxon>Metazoa</taxon>
        <taxon>Ecdysozoa</taxon>
        <taxon>Nematoda</taxon>
        <taxon>Chromadorea</taxon>
        <taxon>Rhabditida</taxon>
        <taxon>Tylenchina</taxon>
        <taxon>Panagrolaimomorpha</taxon>
        <taxon>Strongyloidoidea</taxon>
        <taxon>Steinernematidae</taxon>
        <taxon>Steinernema</taxon>
    </lineage>
</organism>
<reference evidence="2" key="1">
    <citation type="submission" date="2016-11" db="UniProtKB">
        <authorList>
            <consortium name="WormBaseParasite"/>
        </authorList>
    </citation>
    <scope>IDENTIFICATION</scope>
</reference>
<protein>
    <submittedName>
        <fullName evidence="2">tRNA exportin</fullName>
    </submittedName>
</protein>